<evidence type="ECO:0000256" key="8">
    <source>
        <dbReference type="ARBA" id="ARBA00023196"/>
    </source>
</evidence>
<evidence type="ECO:0000256" key="9">
    <source>
        <dbReference type="ARBA" id="ARBA00023310"/>
    </source>
</evidence>
<dbReference type="Gene3D" id="1.10.287.80">
    <property type="entry name" value="ATP synthase, gamma subunit, helix hairpin domain"/>
    <property type="match status" value="1"/>
</dbReference>
<dbReference type="GO" id="GO:0045259">
    <property type="term" value="C:proton-transporting ATP synthase complex"/>
    <property type="evidence" value="ECO:0007669"/>
    <property type="project" value="UniProtKB-KW"/>
</dbReference>
<dbReference type="GO" id="GO:0046933">
    <property type="term" value="F:proton-transporting ATP synthase activity, rotational mechanism"/>
    <property type="evidence" value="ECO:0007669"/>
    <property type="project" value="InterPro"/>
</dbReference>
<keyword evidence="4" id="KW-0813">Transport</keyword>
<evidence type="ECO:0000256" key="6">
    <source>
        <dbReference type="ARBA" id="ARBA00023065"/>
    </source>
</evidence>
<dbReference type="PANTHER" id="PTHR11693:SF22">
    <property type="entry name" value="ATP SYNTHASE SUBUNIT GAMMA, MITOCHONDRIAL"/>
    <property type="match status" value="1"/>
</dbReference>
<comment type="similarity">
    <text evidence="3">Belongs to the ATPase gamma chain family.</text>
</comment>
<proteinExistence type="inferred from homology"/>
<dbReference type="InterPro" id="IPR000131">
    <property type="entry name" value="ATP_synth_F1_gsu"/>
</dbReference>
<evidence type="ECO:0000256" key="5">
    <source>
        <dbReference type="ARBA" id="ARBA00022781"/>
    </source>
</evidence>
<sequence>MIIKEINSKIKIITNINKLTNTLSMISLSKMNKYLNLIVNLNNINIEFKKILEHIFINIKSNNFCLIIITSNKGLCGNLNNEIIKYSLNYIKNNKNLDLILIGKKGIDFFNKKNIFFKEKIIFKDNELVKNLVFCDKILNSFKKYENIFFISSKLFKNNIKVIKTNLYEKKKKNYLIKHNFDYDFFLKNFYNYNLKYLYLNNLFCELKSRMITMKLAADNSKTIIKEMKLIKNKIRQFKVTQDMLEIINGSNL</sequence>
<evidence type="ECO:0000256" key="2">
    <source>
        <dbReference type="ARBA" id="ARBA00004170"/>
    </source>
</evidence>
<protein>
    <submittedName>
        <fullName evidence="10">ATP synthase gamma subunit</fullName>
    </submittedName>
</protein>
<name>Q93U80_CARRU</name>
<evidence type="ECO:0000256" key="1">
    <source>
        <dbReference type="ARBA" id="ARBA00003456"/>
    </source>
</evidence>
<keyword evidence="9" id="KW-0066">ATP synthesis</keyword>
<organism evidence="10">
    <name type="scientific">Carsonella ruddii</name>
    <dbReference type="NCBI Taxonomy" id="114186"/>
    <lineage>
        <taxon>Bacteria</taxon>
        <taxon>Pseudomonadati</taxon>
        <taxon>Pseudomonadota</taxon>
        <taxon>Gammaproteobacteria</taxon>
        <taxon>Oceanospirillales</taxon>
        <taxon>Halomonadaceae</taxon>
        <taxon>Zymobacter group</taxon>
        <taxon>Candidatus Carsonella</taxon>
    </lineage>
</organism>
<keyword evidence="5" id="KW-0375">Hydrogen ion transport</keyword>
<evidence type="ECO:0000256" key="7">
    <source>
        <dbReference type="ARBA" id="ARBA00023136"/>
    </source>
</evidence>
<dbReference type="EMBL" id="AF267219">
    <property type="protein sequence ID" value="AAK55914.1"/>
    <property type="molecule type" value="Genomic_DNA"/>
</dbReference>
<reference evidence="10" key="1">
    <citation type="journal article" date="2001" name="Curr. Microbiol.">
        <title>Phylogenetic analysis of vertically transmitted psyllid endosymbionts (Candidatus Carsonella ruddii) based on atpAGD and rpoC: comparisons with 16S-23S rDNA-derived phylogeny.</title>
        <authorList>
            <person name="Thao M.L."/>
            <person name="Clark M.A."/>
            <person name="Burckhardt D.H."/>
            <person name="Moran N.A."/>
            <person name="Baumann P."/>
        </authorList>
    </citation>
    <scope>NUCLEOTIDE SEQUENCE</scope>
</reference>
<comment type="subcellular location">
    <subcellularLocation>
        <location evidence="2">Membrane</location>
        <topology evidence="2">Peripheral membrane protein</topology>
    </subcellularLocation>
</comment>
<evidence type="ECO:0000256" key="4">
    <source>
        <dbReference type="ARBA" id="ARBA00022448"/>
    </source>
</evidence>
<dbReference type="PRINTS" id="PR00126">
    <property type="entry name" value="ATPASEGAMMA"/>
</dbReference>
<keyword evidence="8" id="KW-0139">CF(1)</keyword>
<dbReference type="Gene3D" id="3.40.1380.10">
    <property type="match status" value="1"/>
</dbReference>
<comment type="function">
    <text evidence="1">Produces ATP from ADP in the presence of a proton gradient across the membrane. The gamma chain is believed to be important in regulating ATPase activity and the flow of protons through the CF(0) complex.</text>
</comment>
<keyword evidence="7" id="KW-0472">Membrane</keyword>
<accession>Q93U80</accession>
<evidence type="ECO:0000313" key="10">
    <source>
        <dbReference type="EMBL" id="AAK55914.1"/>
    </source>
</evidence>
<dbReference type="Pfam" id="PF00231">
    <property type="entry name" value="ATP-synt"/>
    <property type="match status" value="1"/>
</dbReference>
<dbReference type="PANTHER" id="PTHR11693">
    <property type="entry name" value="ATP SYNTHASE GAMMA CHAIN"/>
    <property type="match status" value="1"/>
</dbReference>
<dbReference type="SUPFAM" id="SSF52943">
    <property type="entry name" value="ATP synthase (F1-ATPase), gamma subunit"/>
    <property type="match status" value="1"/>
</dbReference>
<keyword evidence="6" id="KW-0406">Ion transport</keyword>
<gene>
    <name evidence="10" type="primary">atpG</name>
</gene>
<dbReference type="InterPro" id="IPR035968">
    <property type="entry name" value="ATP_synth_F1_ATPase_gsu"/>
</dbReference>
<dbReference type="AlphaFoldDB" id="Q93U80"/>
<evidence type="ECO:0000256" key="3">
    <source>
        <dbReference type="ARBA" id="ARBA00007681"/>
    </source>
</evidence>